<accession>A0A2X3W5F7</accession>
<keyword evidence="1" id="KW-0472">Membrane</keyword>
<organism evidence="2 3">
    <name type="scientific">Streptococcus ferus</name>
    <dbReference type="NCBI Taxonomy" id="1345"/>
    <lineage>
        <taxon>Bacteria</taxon>
        <taxon>Bacillati</taxon>
        <taxon>Bacillota</taxon>
        <taxon>Bacilli</taxon>
        <taxon>Lactobacillales</taxon>
        <taxon>Streptococcaceae</taxon>
        <taxon>Streptococcus</taxon>
    </lineage>
</organism>
<dbReference type="AlphaFoldDB" id="A0A2X3W5F7"/>
<keyword evidence="1" id="KW-1133">Transmembrane helix</keyword>
<protein>
    <submittedName>
        <fullName evidence="2">General stress protein</fullName>
    </submittedName>
</protein>
<evidence type="ECO:0000256" key="1">
    <source>
        <dbReference type="SAM" id="Phobius"/>
    </source>
</evidence>
<name>A0A2X3W5F7_9STRE</name>
<keyword evidence="3" id="KW-1185">Reference proteome</keyword>
<evidence type="ECO:0000313" key="3">
    <source>
        <dbReference type="Proteomes" id="UP000249495"/>
    </source>
</evidence>
<evidence type="ECO:0000313" key="2">
    <source>
        <dbReference type="EMBL" id="SQF40777.1"/>
    </source>
</evidence>
<dbReference type="KEGG" id="sfer:NCTC12278_01355"/>
<reference evidence="2 3" key="1">
    <citation type="submission" date="2018-06" db="EMBL/GenBank/DDBJ databases">
        <authorList>
            <consortium name="Pathogen Informatics"/>
            <person name="Doyle S."/>
        </authorList>
    </citation>
    <scope>NUCLEOTIDE SEQUENCE [LARGE SCALE GENOMIC DNA]</scope>
    <source>
        <strain evidence="2 3">NCTC12278</strain>
    </source>
</reference>
<dbReference type="EMBL" id="LS483343">
    <property type="protein sequence ID" value="SQF40777.1"/>
    <property type="molecule type" value="Genomic_DNA"/>
</dbReference>
<dbReference type="STRING" id="1123303.GCA_000372425_00873"/>
<proteinExistence type="predicted"/>
<dbReference type="InterPro" id="IPR009293">
    <property type="entry name" value="UPF0478"/>
</dbReference>
<keyword evidence="1" id="KW-0812">Transmembrane</keyword>
<feature type="transmembrane region" description="Helical" evidence="1">
    <location>
        <begin position="6"/>
        <end position="24"/>
    </location>
</feature>
<dbReference type="OrthoDB" id="2146420at2"/>
<dbReference type="PANTHER" id="PTHR40070">
    <property type="entry name" value="UPF0478 PROTEIN YTXG"/>
    <property type="match status" value="1"/>
</dbReference>
<dbReference type="Proteomes" id="UP000249495">
    <property type="component" value="Chromosome 1"/>
</dbReference>
<dbReference type="RefSeq" id="WP_018030202.1">
    <property type="nucleotide sequence ID" value="NZ_LS483343.1"/>
</dbReference>
<dbReference type="Pfam" id="PF06103">
    <property type="entry name" value="DUF948"/>
    <property type="match status" value="1"/>
</dbReference>
<gene>
    <name evidence="2" type="ORF">NCTC12278_01355</name>
</gene>
<sequence length="134" mass="14427">MWQISVLIIAVAFAVLVVYLVLLLRKISDTVDESRQTIKLLTSDVNVTLYQANELLAKTNVLVEDINGKVATIDPLFTAVADLSTSVSDLNYQAREFGQKAASFSASAGKAGTAYTVGKVASKLFGKKKGKKNE</sequence>
<dbReference type="PANTHER" id="PTHR40070:SF1">
    <property type="entry name" value="UPF0478 PROTEIN YTXG"/>
    <property type="match status" value="1"/>
</dbReference>